<accession>M1YX18</accession>
<dbReference type="InterPro" id="IPR000119">
    <property type="entry name" value="Hist_DNA-bd"/>
</dbReference>
<dbReference type="NCBIfam" id="NF001222">
    <property type="entry name" value="PRK00199.1"/>
    <property type="match status" value="1"/>
</dbReference>
<dbReference type="InParanoid" id="M1YX18"/>
<dbReference type="PANTHER" id="PTHR33175:SF5">
    <property type="entry name" value="INTEGRATION HOST FACTOR SUBUNIT BETA"/>
    <property type="match status" value="1"/>
</dbReference>
<dbReference type="HOGENOM" id="CLU_105066_2_2_0"/>
<organism evidence="4 5">
    <name type="scientific">Nitrospina gracilis (strain 3/211)</name>
    <dbReference type="NCBI Taxonomy" id="1266370"/>
    <lineage>
        <taxon>Bacteria</taxon>
        <taxon>Pseudomonadati</taxon>
        <taxon>Nitrospinota/Tectimicrobiota group</taxon>
        <taxon>Nitrospinota</taxon>
        <taxon>Nitrospinia</taxon>
        <taxon>Nitrospinales</taxon>
        <taxon>Nitrospinaceae</taxon>
        <taxon>Nitrospina</taxon>
    </lineage>
</organism>
<dbReference type="SMART" id="SM00411">
    <property type="entry name" value="BHL"/>
    <property type="match status" value="1"/>
</dbReference>
<evidence type="ECO:0000313" key="4">
    <source>
        <dbReference type="EMBL" id="CCQ89832.1"/>
    </source>
</evidence>
<comment type="similarity">
    <text evidence="1 3">Belongs to the bacterial histone-like protein family.</text>
</comment>
<dbReference type="PRINTS" id="PR01727">
    <property type="entry name" value="DNABINDINGHU"/>
</dbReference>
<gene>
    <name evidence="4" type="primary">ihfB</name>
    <name evidence="4" type="ORF">NITGR_170089</name>
</gene>
<dbReference type="Proteomes" id="UP000011704">
    <property type="component" value="Unassembled WGS sequence"/>
</dbReference>
<dbReference type="GO" id="GO:0005829">
    <property type="term" value="C:cytosol"/>
    <property type="evidence" value="ECO:0007669"/>
    <property type="project" value="TreeGrafter"/>
</dbReference>
<protein>
    <submittedName>
        <fullName evidence="4">Integration host factor, beta subunit</fullName>
    </submittedName>
</protein>
<evidence type="ECO:0000256" key="2">
    <source>
        <dbReference type="ARBA" id="ARBA00023125"/>
    </source>
</evidence>
<name>M1YX18_NITG3</name>
<dbReference type="CDD" id="cd13836">
    <property type="entry name" value="IHF_B"/>
    <property type="match status" value="1"/>
</dbReference>
<dbReference type="SUPFAM" id="SSF47729">
    <property type="entry name" value="IHF-like DNA-binding proteins"/>
    <property type="match status" value="1"/>
</dbReference>
<sequence>MTKAELVEKVSAQINLTKKQTEVVVNTVFQSITESLAEGKKVELRGFGSFRVRSRNARIGRNPKSGDRVDVPAKRVPFFKAGKELRELVDDQALGNDNSSGHDT</sequence>
<keyword evidence="2" id="KW-0238">DNA-binding</keyword>
<dbReference type="STRING" id="1266370.NITGR_170089"/>
<dbReference type="EMBL" id="CAQJ01000019">
    <property type="protein sequence ID" value="CCQ89832.1"/>
    <property type="molecule type" value="Genomic_DNA"/>
</dbReference>
<evidence type="ECO:0000256" key="1">
    <source>
        <dbReference type="ARBA" id="ARBA00010529"/>
    </source>
</evidence>
<dbReference type="OrthoDB" id="9804203at2"/>
<evidence type="ECO:0000313" key="5">
    <source>
        <dbReference type="Proteomes" id="UP000011704"/>
    </source>
</evidence>
<dbReference type="FunCoup" id="M1YX18">
    <property type="interactions" value="227"/>
</dbReference>
<dbReference type="Gene3D" id="4.10.520.10">
    <property type="entry name" value="IHF-like DNA-binding proteins"/>
    <property type="match status" value="1"/>
</dbReference>
<dbReference type="InterPro" id="IPR010992">
    <property type="entry name" value="IHF-like_DNA-bd_dom_sf"/>
</dbReference>
<dbReference type="PANTHER" id="PTHR33175">
    <property type="entry name" value="DNA-BINDING PROTEIN HU"/>
    <property type="match status" value="1"/>
</dbReference>
<reference evidence="4 5" key="1">
    <citation type="journal article" date="2013" name="Front. Microbiol.">
        <title>The genome of Nitrospina gracilis illuminates the metabolism and evolution of the major marine nitrite oxidizer.</title>
        <authorList>
            <person name="Luecker S."/>
            <person name="Nowka B."/>
            <person name="Rattei T."/>
            <person name="Spieck E."/>
            <person name="and Daims H."/>
        </authorList>
    </citation>
    <scope>NUCLEOTIDE SEQUENCE [LARGE SCALE GENOMIC DNA]</scope>
    <source>
        <strain evidence="4 5">3/211</strain>
    </source>
</reference>
<proteinExistence type="inferred from homology"/>
<dbReference type="AlphaFoldDB" id="M1YX18"/>
<dbReference type="GO" id="GO:0003677">
    <property type="term" value="F:DNA binding"/>
    <property type="evidence" value="ECO:0007669"/>
    <property type="project" value="UniProtKB-KW"/>
</dbReference>
<keyword evidence="5" id="KW-1185">Reference proteome</keyword>
<dbReference type="GO" id="GO:0030527">
    <property type="term" value="F:structural constituent of chromatin"/>
    <property type="evidence" value="ECO:0007669"/>
    <property type="project" value="InterPro"/>
</dbReference>
<comment type="caution">
    <text evidence="4">The sequence shown here is derived from an EMBL/GenBank/DDBJ whole genome shotgun (WGS) entry which is preliminary data.</text>
</comment>
<dbReference type="RefSeq" id="WP_005006662.1">
    <property type="nucleotide sequence ID" value="NZ_HG422173.1"/>
</dbReference>
<dbReference type="Pfam" id="PF00216">
    <property type="entry name" value="Bac_DNA_binding"/>
    <property type="match status" value="1"/>
</dbReference>
<evidence type="ECO:0000256" key="3">
    <source>
        <dbReference type="RuleBase" id="RU003939"/>
    </source>
</evidence>